<accession>J3L8H1</accession>
<proteinExistence type="predicted"/>
<dbReference type="HOGENOM" id="CLU_2726255_0_0_1"/>
<dbReference type="AlphaFoldDB" id="J3L8H1"/>
<dbReference type="Proteomes" id="UP000006038">
    <property type="component" value="Unassembled WGS sequence"/>
</dbReference>
<evidence type="ECO:0000313" key="2">
    <source>
        <dbReference type="EnsemblPlants" id="OB0209G10020.1"/>
    </source>
</evidence>
<evidence type="ECO:0000313" key="3">
    <source>
        <dbReference type="Proteomes" id="UP000006038"/>
    </source>
</evidence>
<reference evidence="2" key="1">
    <citation type="submission" date="2015-06" db="UniProtKB">
        <authorList>
            <consortium name="EnsemblPlants"/>
        </authorList>
    </citation>
    <scope>IDENTIFICATION</scope>
</reference>
<evidence type="ECO:0000256" key="1">
    <source>
        <dbReference type="SAM" id="MobiDB-lite"/>
    </source>
</evidence>
<keyword evidence="3" id="KW-1185">Reference proteome</keyword>
<feature type="compositionally biased region" description="Basic and acidic residues" evidence="1">
    <location>
        <begin position="62"/>
        <end position="72"/>
    </location>
</feature>
<organism evidence="2">
    <name type="scientific">Oryza brachyantha</name>
    <name type="common">malo sina</name>
    <dbReference type="NCBI Taxonomy" id="4533"/>
    <lineage>
        <taxon>Eukaryota</taxon>
        <taxon>Viridiplantae</taxon>
        <taxon>Streptophyta</taxon>
        <taxon>Embryophyta</taxon>
        <taxon>Tracheophyta</taxon>
        <taxon>Spermatophyta</taxon>
        <taxon>Magnoliopsida</taxon>
        <taxon>Liliopsida</taxon>
        <taxon>Poales</taxon>
        <taxon>Poaceae</taxon>
        <taxon>BOP clade</taxon>
        <taxon>Oryzoideae</taxon>
        <taxon>Oryzeae</taxon>
        <taxon>Oryzinae</taxon>
        <taxon>Oryza</taxon>
    </lineage>
</organism>
<feature type="region of interest" description="Disordered" evidence="1">
    <location>
        <begin position="53"/>
        <end position="72"/>
    </location>
</feature>
<dbReference type="Gramene" id="OB0209G10020.1">
    <property type="protein sequence ID" value="OB0209G10020.1"/>
    <property type="gene ID" value="OB0209G10020"/>
</dbReference>
<dbReference type="EnsemblPlants" id="OB0209G10020.1">
    <property type="protein sequence ID" value="OB0209G10020.1"/>
    <property type="gene ID" value="OB0209G10020"/>
</dbReference>
<protein>
    <submittedName>
        <fullName evidence="2">Uncharacterized protein</fullName>
    </submittedName>
</protein>
<name>J3L8H1_ORYBR</name>
<sequence length="72" mass="7608">MIVGPCQEANNDASVTQKVTATTLGILKNKRGASVPFSQGSANTIQFQYPNGILSHPRNHANSRDSRLGGIA</sequence>